<keyword evidence="3" id="KW-1185">Reference proteome</keyword>
<dbReference type="InterPro" id="IPR006966">
    <property type="entry name" value="Peroxin-3"/>
</dbReference>
<feature type="region of interest" description="Disordered" evidence="1">
    <location>
        <begin position="493"/>
        <end position="530"/>
    </location>
</feature>
<dbReference type="PANTHER" id="PTHR28080:SF1">
    <property type="entry name" value="PEROXISOMAL BIOGENESIS FACTOR 3"/>
    <property type="match status" value="1"/>
</dbReference>
<evidence type="ECO:0000256" key="1">
    <source>
        <dbReference type="SAM" id="MobiDB-lite"/>
    </source>
</evidence>
<dbReference type="STRING" id="5288.A0A5C5FUV3"/>
<feature type="compositionally biased region" description="Low complexity" evidence="1">
    <location>
        <begin position="493"/>
        <end position="515"/>
    </location>
</feature>
<dbReference type="Pfam" id="PF04882">
    <property type="entry name" value="Peroxin-3"/>
    <property type="match status" value="1"/>
</dbReference>
<comment type="caution">
    <text evidence="2">The sequence shown here is derived from an EMBL/GenBank/DDBJ whole genome shotgun (WGS) entry which is preliminary data.</text>
</comment>
<feature type="compositionally biased region" description="Low complexity" evidence="1">
    <location>
        <begin position="154"/>
        <end position="169"/>
    </location>
</feature>
<dbReference type="OrthoDB" id="45930at2759"/>
<protein>
    <submittedName>
        <fullName evidence="2">Microbody peroxisome biogenesis protein peroxin 3</fullName>
    </submittedName>
</protein>
<feature type="region of interest" description="Disordered" evidence="1">
    <location>
        <begin position="381"/>
        <end position="401"/>
    </location>
</feature>
<sequence length="652" mass="69627">MLASLLSLPSAALSGTASFLANRRRGLTYTAGAIGGAYVLGQWAVQRVVESAEKGRKENWEREDLSRRFSLNLQDSQFTVLALVPTVASQLQQELDVEARSKALSDLARREKERRTDEVRRAQEADAAAAAAQEQEKQKEERRKAEEAQKALDAPAATPPSTGAPPSTSLNPAAPVFQPRSASPPVESSDAAPPAVIAESDGSSSVLGKSWAEIVKTAPPAPEAPIVEPETSTPSVETNGAKVGSAPAAVAEGQANVEANGAANGEANGGADGASAEPAVKTPMAPQEPEKSKAELWNEIKLLSFTRLITSLYVLVLLSLQTHVQLALLGRASYVDSLLSSLPPRTPPPAPSAALPAADSTVPAPLGADEKADHDLERALYEAKRLPPTTEERREEKERERKDLERKYLTFSWWLLHEGWKVVRERVEEAVEAVVGPMSLKAPLVYGELGALFGEIRRRIELDATTGKAFDFSSANHPPTSALEIQTLVSGGSYVPSPSPSSSSASSSSSDSFPPRVRRGSPDPITPSLRSLLNETNDALDSPDGALVRALSLDRLFALVVEKLEPAFTSSLSGTQEERGARFEDVTEKQARLASLLPLVTRLASADGGVLSTGVNSNEFVEALEDVRELREFSAVLYGSWDRDNIDASCVL</sequence>
<evidence type="ECO:0000313" key="3">
    <source>
        <dbReference type="Proteomes" id="UP000311382"/>
    </source>
</evidence>
<dbReference type="Proteomes" id="UP000311382">
    <property type="component" value="Unassembled WGS sequence"/>
</dbReference>
<name>A0A5C5FUV3_9BASI</name>
<reference evidence="2 3" key="1">
    <citation type="submission" date="2019-03" db="EMBL/GenBank/DDBJ databases">
        <title>Rhodosporidium diobovatum UCD-FST 08-225 genome sequencing, assembly, and annotation.</title>
        <authorList>
            <person name="Fakankun I.U."/>
            <person name="Fristensky B."/>
            <person name="Levin D.B."/>
        </authorList>
    </citation>
    <scope>NUCLEOTIDE SEQUENCE [LARGE SCALE GENOMIC DNA]</scope>
    <source>
        <strain evidence="2 3">UCD-FST 08-225</strain>
    </source>
</reference>
<dbReference type="GO" id="GO:0030674">
    <property type="term" value="F:protein-macromolecule adaptor activity"/>
    <property type="evidence" value="ECO:0007669"/>
    <property type="project" value="TreeGrafter"/>
</dbReference>
<dbReference type="PANTHER" id="PTHR28080">
    <property type="entry name" value="PEROXISOMAL BIOGENESIS FACTOR 3"/>
    <property type="match status" value="1"/>
</dbReference>
<dbReference type="GO" id="GO:0005778">
    <property type="term" value="C:peroxisomal membrane"/>
    <property type="evidence" value="ECO:0007669"/>
    <property type="project" value="InterPro"/>
</dbReference>
<gene>
    <name evidence="2" type="ORF">DMC30DRAFT_352794</name>
</gene>
<dbReference type="GO" id="GO:0045046">
    <property type="term" value="P:protein import into peroxisome membrane"/>
    <property type="evidence" value="ECO:0007669"/>
    <property type="project" value="TreeGrafter"/>
</dbReference>
<feature type="region of interest" description="Disordered" evidence="1">
    <location>
        <begin position="220"/>
        <end position="248"/>
    </location>
</feature>
<accession>A0A5C5FUV3</accession>
<feature type="region of interest" description="Disordered" evidence="1">
    <location>
        <begin position="261"/>
        <end position="291"/>
    </location>
</feature>
<proteinExistence type="predicted"/>
<evidence type="ECO:0000313" key="2">
    <source>
        <dbReference type="EMBL" id="TNY20149.1"/>
    </source>
</evidence>
<feature type="compositionally biased region" description="Basic and acidic residues" evidence="1">
    <location>
        <begin position="134"/>
        <end position="150"/>
    </location>
</feature>
<dbReference type="AlphaFoldDB" id="A0A5C5FUV3"/>
<organism evidence="2 3">
    <name type="scientific">Rhodotorula diobovata</name>
    <dbReference type="NCBI Taxonomy" id="5288"/>
    <lineage>
        <taxon>Eukaryota</taxon>
        <taxon>Fungi</taxon>
        <taxon>Dikarya</taxon>
        <taxon>Basidiomycota</taxon>
        <taxon>Pucciniomycotina</taxon>
        <taxon>Microbotryomycetes</taxon>
        <taxon>Sporidiobolales</taxon>
        <taxon>Sporidiobolaceae</taxon>
        <taxon>Rhodotorula</taxon>
    </lineage>
</organism>
<dbReference type="EMBL" id="SOZI01000075">
    <property type="protein sequence ID" value="TNY20149.1"/>
    <property type="molecule type" value="Genomic_DNA"/>
</dbReference>
<feature type="compositionally biased region" description="Basic and acidic residues" evidence="1">
    <location>
        <begin position="107"/>
        <end position="124"/>
    </location>
</feature>
<feature type="region of interest" description="Disordered" evidence="1">
    <location>
        <begin position="343"/>
        <end position="368"/>
    </location>
</feature>
<feature type="region of interest" description="Disordered" evidence="1">
    <location>
        <begin position="107"/>
        <end position="205"/>
    </location>
</feature>